<gene>
    <name evidence="5" type="ORF">B0H67DRAFT_597979</name>
</gene>
<evidence type="ECO:0000313" key="5">
    <source>
        <dbReference type="EMBL" id="KAK0724266.1"/>
    </source>
</evidence>
<dbReference type="PANTHER" id="PTHR11552:SF78">
    <property type="entry name" value="GLUCOSE-METHANOL-CHOLINE OXIDOREDUCTASE N-TERMINAL DOMAIN-CONTAINING PROTEIN"/>
    <property type="match status" value="1"/>
</dbReference>
<evidence type="ECO:0000259" key="4">
    <source>
        <dbReference type="PROSITE" id="PS00624"/>
    </source>
</evidence>
<reference evidence="5" key="1">
    <citation type="submission" date="2023-06" db="EMBL/GenBank/DDBJ databases">
        <title>Genome-scale phylogeny and comparative genomics of the fungal order Sordariales.</title>
        <authorList>
            <consortium name="Lawrence Berkeley National Laboratory"/>
            <person name="Hensen N."/>
            <person name="Bonometti L."/>
            <person name="Westerberg I."/>
            <person name="Brannstrom I.O."/>
            <person name="Guillou S."/>
            <person name="Cros-Aarteil S."/>
            <person name="Calhoun S."/>
            <person name="Haridas S."/>
            <person name="Kuo A."/>
            <person name="Mondo S."/>
            <person name="Pangilinan J."/>
            <person name="Riley R."/>
            <person name="Labutti K."/>
            <person name="Andreopoulos B."/>
            <person name="Lipzen A."/>
            <person name="Chen C."/>
            <person name="Yanf M."/>
            <person name="Daum C."/>
            <person name="Ng V."/>
            <person name="Clum A."/>
            <person name="Steindorff A."/>
            <person name="Ohm R."/>
            <person name="Martin F."/>
            <person name="Silar P."/>
            <person name="Natvig D."/>
            <person name="Lalanne C."/>
            <person name="Gautier V."/>
            <person name="Ament-Velasquez S.L."/>
            <person name="Kruys A."/>
            <person name="Hutchinson M.I."/>
            <person name="Powell A.J."/>
            <person name="Barry K."/>
            <person name="Miller A.N."/>
            <person name="Grigoriev I.V."/>
            <person name="Debuchy R."/>
            <person name="Gladieux P."/>
            <person name="Thoren M.H."/>
            <person name="Johannesson H."/>
        </authorList>
    </citation>
    <scope>NUCLEOTIDE SEQUENCE</scope>
    <source>
        <strain evidence="5">SMH4607-1</strain>
    </source>
</reference>
<feature type="binding site" evidence="2">
    <location>
        <begin position="547"/>
        <end position="548"/>
    </location>
    <ligand>
        <name>FAD</name>
        <dbReference type="ChEBI" id="CHEBI:57692"/>
    </ligand>
</feature>
<dbReference type="GO" id="GO:0016614">
    <property type="term" value="F:oxidoreductase activity, acting on CH-OH group of donors"/>
    <property type="evidence" value="ECO:0007669"/>
    <property type="project" value="InterPro"/>
</dbReference>
<dbReference type="Proteomes" id="UP001172102">
    <property type="component" value="Unassembled WGS sequence"/>
</dbReference>
<dbReference type="EMBL" id="JAUKUA010000002">
    <property type="protein sequence ID" value="KAK0724266.1"/>
    <property type="molecule type" value="Genomic_DNA"/>
</dbReference>
<dbReference type="SUPFAM" id="SSF54373">
    <property type="entry name" value="FAD-linked reductases, C-terminal domain"/>
    <property type="match status" value="1"/>
</dbReference>
<comment type="cofactor">
    <cofactor evidence="2">
        <name>FAD</name>
        <dbReference type="ChEBI" id="CHEBI:57692"/>
    </cofactor>
</comment>
<evidence type="ECO:0000313" key="6">
    <source>
        <dbReference type="Proteomes" id="UP001172102"/>
    </source>
</evidence>
<dbReference type="Pfam" id="PF00732">
    <property type="entry name" value="GMC_oxred_N"/>
    <property type="match status" value="1"/>
</dbReference>
<evidence type="ECO:0000256" key="1">
    <source>
        <dbReference type="ARBA" id="ARBA00010790"/>
    </source>
</evidence>
<accession>A0AA40E536</accession>
<name>A0AA40E536_9PEZI</name>
<feature type="binding site" evidence="2">
    <location>
        <position position="96"/>
    </location>
    <ligand>
        <name>FAD</name>
        <dbReference type="ChEBI" id="CHEBI:57692"/>
    </ligand>
</feature>
<comment type="caution">
    <text evidence="5">The sequence shown here is derived from an EMBL/GenBank/DDBJ whole genome shotgun (WGS) entry which is preliminary data.</text>
</comment>
<feature type="domain" description="Glucose-methanol-choline oxidoreductase N-terminal" evidence="4">
    <location>
        <begin position="284"/>
        <end position="298"/>
    </location>
</feature>
<protein>
    <submittedName>
        <fullName evidence="5">Alcohol oxidase</fullName>
    </submittedName>
</protein>
<dbReference type="PIRSF" id="PIRSF000137">
    <property type="entry name" value="Alcohol_oxidase"/>
    <property type="match status" value="1"/>
</dbReference>
<sequence length="613" mass="65743">MGLYTKLPDDVNEVDVIIAGGGTAGCVVAARLAEASPPGFSILIIEGGPNNDLPNVKYPLLFGANLMPATKALIFYQTNKSSHIAGRAPFVPSGGVLGGGSSANLMMYSRAQRSDFDAWGMPGWSADEMLPYLKKLETYHGNDPDDRHGRSGPVHVSDGTFRATRPQEDFIAAAKKVGWEETEDLQSLDECNKVSRAKKYISLDGKRQDTASQYLHPLLQDGEHPDLHVLVKHQVVRVLFDGKRAAGVEFSPNPEFEPQVPGVPSAPSVARSVRARKMVVVSCGAIGTPLVLERSGVGSPDVLARAGVPVVAPLPGVGEGYQDHELMVYTYRTNLEASETLDALAGGRLDVGALIAGNDKFLGWNGQDITSKLRPSAAAVAALGPAFQAAWDRDYRDAPNRPLTIMSPVNILPQTRTPSDPTPAGPGKQYYSISAFTAYPYSRGHVHITDAKSITTALDFDPGFASDPLDVQKHLWAYKAQREIARRMAAYRGEWAPLHPPFAAGSRAACVELDDAPRAGEVVDIEYSAEDDAIIAAWIREHVSTTWHSLGTCKMGAPEVDGVVDARLSVFGVEGLRLADLSVVPGNVASNTNNMAIAVGERAADIFREDLGF</sequence>
<dbReference type="PROSITE" id="PS51257">
    <property type="entry name" value="PROKAR_LIPOPROTEIN"/>
    <property type="match status" value="1"/>
</dbReference>
<dbReference type="InterPro" id="IPR000172">
    <property type="entry name" value="GMC_OxRdtase_N"/>
</dbReference>
<keyword evidence="2" id="KW-0285">Flavoprotein</keyword>
<feature type="binding site" evidence="2">
    <location>
        <position position="235"/>
    </location>
    <ligand>
        <name>FAD</name>
        <dbReference type="ChEBI" id="CHEBI:57692"/>
    </ligand>
</feature>
<evidence type="ECO:0000256" key="3">
    <source>
        <dbReference type="SAM" id="MobiDB-lite"/>
    </source>
</evidence>
<dbReference type="InterPro" id="IPR036188">
    <property type="entry name" value="FAD/NAD-bd_sf"/>
</dbReference>
<evidence type="ECO:0000256" key="2">
    <source>
        <dbReference type="PIRSR" id="PIRSR000137-2"/>
    </source>
</evidence>
<dbReference type="PROSITE" id="PS00624">
    <property type="entry name" value="GMC_OXRED_2"/>
    <property type="match status" value="1"/>
</dbReference>
<dbReference type="Gene3D" id="3.30.560.10">
    <property type="entry name" value="Glucose Oxidase, domain 3"/>
    <property type="match status" value="1"/>
</dbReference>
<organism evidence="5 6">
    <name type="scientific">Lasiosphaeris hirsuta</name>
    <dbReference type="NCBI Taxonomy" id="260670"/>
    <lineage>
        <taxon>Eukaryota</taxon>
        <taxon>Fungi</taxon>
        <taxon>Dikarya</taxon>
        <taxon>Ascomycota</taxon>
        <taxon>Pezizomycotina</taxon>
        <taxon>Sordariomycetes</taxon>
        <taxon>Sordariomycetidae</taxon>
        <taxon>Sordariales</taxon>
        <taxon>Lasiosphaeriaceae</taxon>
        <taxon>Lasiosphaeris</taxon>
    </lineage>
</organism>
<keyword evidence="6" id="KW-1185">Reference proteome</keyword>
<dbReference type="AlphaFoldDB" id="A0AA40E536"/>
<feature type="region of interest" description="Disordered" evidence="3">
    <location>
        <begin position="141"/>
        <end position="160"/>
    </location>
</feature>
<dbReference type="GO" id="GO:0050660">
    <property type="term" value="F:flavin adenine dinucleotide binding"/>
    <property type="evidence" value="ECO:0007669"/>
    <property type="project" value="InterPro"/>
</dbReference>
<keyword evidence="2" id="KW-0274">FAD</keyword>
<dbReference type="SUPFAM" id="SSF51905">
    <property type="entry name" value="FAD/NAD(P)-binding domain"/>
    <property type="match status" value="1"/>
</dbReference>
<dbReference type="PANTHER" id="PTHR11552">
    <property type="entry name" value="GLUCOSE-METHANOL-CHOLINE GMC OXIDOREDUCTASE"/>
    <property type="match status" value="1"/>
</dbReference>
<proteinExistence type="inferred from homology"/>
<dbReference type="InterPro" id="IPR007867">
    <property type="entry name" value="GMC_OxRtase_C"/>
</dbReference>
<dbReference type="InterPro" id="IPR012132">
    <property type="entry name" value="GMC_OxRdtase"/>
</dbReference>
<dbReference type="Pfam" id="PF05199">
    <property type="entry name" value="GMC_oxred_C"/>
    <property type="match status" value="1"/>
</dbReference>
<dbReference type="Gene3D" id="3.50.50.60">
    <property type="entry name" value="FAD/NAD(P)-binding domain"/>
    <property type="match status" value="1"/>
</dbReference>
<comment type="similarity">
    <text evidence="1">Belongs to the GMC oxidoreductase family.</text>
</comment>